<dbReference type="HOGENOM" id="CLU_370056_0_0_1"/>
<dbReference type="EMBL" id="AMGV01000003">
    <property type="protein sequence ID" value="KEF59763.1"/>
    <property type="molecule type" value="Genomic_DNA"/>
</dbReference>
<feature type="domain" description="Clr5" evidence="2">
    <location>
        <begin position="46"/>
        <end position="95"/>
    </location>
</feature>
<name>A0A072PKF0_9EURO</name>
<dbReference type="SUPFAM" id="SSF48452">
    <property type="entry name" value="TPR-like"/>
    <property type="match status" value="1"/>
</dbReference>
<dbReference type="Pfam" id="PF13424">
    <property type="entry name" value="TPR_12"/>
    <property type="match status" value="1"/>
</dbReference>
<protein>
    <recommendedName>
        <fullName evidence="2">Clr5 domain-containing protein</fullName>
    </recommendedName>
</protein>
<sequence>MALSLGNSQAWTFRDVAQPQSRSQPQASAPSAPASHLEAREGPGPAQWQAVKEEIRILYEKKPLKDVRKILEQRRGFRATERMYKARLAQWGFSKNYSDRDYQICAVLHHIRLNSGKQATTFEIHGHKRSLKDLHKYIKGRKMSEDDFLATALKNVHCRSQEEQEQDQQYAHVRSFTPEADVESEAPGSFAPAKSTPGTLGEIAASSAKSSPTRAEPVSGSCSTSTHRGSPTSQRLSPHERPSAVYWPSLATQLTPSTYQSPATQSPPSRDNGSITWPQTDHHQFDSSPPQASSYASANPPLGALDDHIRYAGSMHNTHSPAMPCQHLGRNVEIMALQIVDAPPLRSICGHDDIPAWRLICDTSSPESSDFEQICPQCNKYTNDHFISLPNLELPQQSRSILNETSEVAENTIQVPGSSRGHEHSWKWVARSFSACIYLNRGNDMLSQKSLADADAEFEQMLTPHQDPKVILALHQTLSILHMHDEGEITRRIIKSAYIVTERVLGHNDPLTTLVRWMVLVADLEVKHGEIPSQTLFSVHNHFLRLHGRNDPRSIASLYCYGYMLNVERKLEECEYILREVYELSASVLGPQHLQSISALTNLSRCLERQGRINESIDMWRRVLQDSRDTLGASHPRRLESMRLLALLYQKQGRTDLTEEMYWFILEGRMKMLGRNHSYTLGAKRDLQNLLKELGKWGIDNPEDDLEHGPGEVDEKDKGKTKSQAADDMDLYRFETPEQLRLQDLWDWNPNERW</sequence>
<dbReference type="PANTHER" id="PTHR38788">
    <property type="entry name" value="CLR5 DOMAIN-CONTAINING PROTEIN"/>
    <property type="match status" value="1"/>
</dbReference>
<dbReference type="STRING" id="1182545.A0A072PKF0"/>
<dbReference type="RefSeq" id="XP_013262353.1">
    <property type="nucleotide sequence ID" value="XM_013406899.1"/>
</dbReference>
<dbReference type="OrthoDB" id="1658288at2759"/>
<proteinExistence type="predicted"/>
<dbReference type="VEuPathDB" id="FungiDB:A1O9_04611"/>
<feature type="non-terminal residue" evidence="3">
    <location>
        <position position="754"/>
    </location>
</feature>
<organism evidence="3 4">
    <name type="scientific">Exophiala aquamarina CBS 119918</name>
    <dbReference type="NCBI Taxonomy" id="1182545"/>
    <lineage>
        <taxon>Eukaryota</taxon>
        <taxon>Fungi</taxon>
        <taxon>Dikarya</taxon>
        <taxon>Ascomycota</taxon>
        <taxon>Pezizomycotina</taxon>
        <taxon>Eurotiomycetes</taxon>
        <taxon>Chaetothyriomycetidae</taxon>
        <taxon>Chaetothyriales</taxon>
        <taxon>Herpotrichiellaceae</taxon>
        <taxon>Exophiala</taxon>
    </lineage>
</organism>
<dbReference type="PANTHER" id="PTHR38788:SF3">
    <property type="entry name" value="CLR5 DOMAIN-CONTAINING PROTEIN"/>
    <property type="match status" value="1"/>
</dbReference>
<feature type="compositionally biased region" description="Polar residues" evidence="1">
    <location>
        <begin position="220"/>
        <end position="236"/>
    </location>
</feature>
<evidence type="ECO:0000256" key="1">
    <source>
        <dbReference type="SAM" id="MobiDB-lite"/>
    </source>
</evidence>
<feature type="region of interest" description="Disordered" evidence="1">
    <location>
        <begin position="178"/>
        <end position="241"/>
    </location>
</feature>
<gene>
    <name evidence="3" type="ORF">A1O9_04611</name>
</gene>
<feature type="compositionally biased region" description="Low complexity" evidence="1">
    <location>
        <begin position="17"/>
        <end position="35"/>
    </location>
</feature>
<feature type="compositionally biased region" description="Low complexity" evidence="1">
    <location>
        <begin position="287"/>
        <end position="301"/>
    </location>
</feature>
<feature type="compositionally biased region" description="Polar residues" evidence="1">
    <location>
        <begin position="256"/>
        <end position="279"/>
    </location>
</feature>
<dbReference type="Pfam" id="PF14420">
    <property type="entry name" value="Clr5"/>
    <property type="match status" value="1"/>
</dbReference>
<feature type="region of interest" description="Disordered" evidence="1">
    <location>
        <begin position="256"/>
        <end position="301"/>
    </location>
</feature>
<dbReference type="InterPro" id="IPR011990">
    <property type="entry name" value="TPR-like_helical_dom_sf"/>
</dbReference>
<evidence type="ECO:0000259" key="2">
    <source>
        <dbReference type="Pfam" id="PF14420"/>
    </source>
</evidence>
<feature type="region of interest" description="Disordered" evidence="1">
    <location>
        <begin position="701"/>
        <end position="730"/>
    </location>
</feature>
<dbReference type="GeneID" id="25279540"/>
<dbReference type="Gene3D" id="1.25.40.10">
    <property type="entry name" value="Tetratricopeptide repeat domain"/>
    <property type="match status" value="1"/>
</dbReference>
<feature type="compositionally biased region" description="Basic and acidic residues" evidence="1">
    <location>
        <begin position="707"/>
        <end position="720"/>
    </location>
</feature>
<dbReference type="AlphaFoldDB" id="A0A072PKF0"/>
<feature type="region of interest" description="Disordered" evidence="1">
    <location>
        <begin position="14"/>
        <end position="46"/>
    </location>
</feature>
<accession>A0A072PKF0</accession>
<dbReference type="Proteomes" id="UP000027920">
    <property type="component" value="Unassembled WGS sequence"/>
</dbReference>
<evidence type="ECO:0000313" key="3">
    <source>
        <dbReference type="EMBL" id="KEF59763.1"/>
    </source>
</evidence>
<comment type="caution">
    <text evidence="3">The sequence shown here is derived from an EMBL/GenBank/DDBJ whole genome shotgun (WGS) entry which is preliminary data.</text>
</comment>
<keyword evidence="4" id="KW-1185">Reference proteome</keyword>
<dbReference type="InterPro" id="IPR025676">
    <property type="entry name" value="Clr5_dom"/>
</dbReference>
<reference evidence="3 4" key="1">
    <citation type="submission" date="2013-03" db="EMBL/GenBank/DDBJ databases">
        <title>The Genome Sequence of Exophiala aquamarina CBS 119918.</title>
        <authorList>
            <consortium name="The Broad Institute Genomics Platform"/>
            <person name="Cuomo C."/>
            <person name="de Hoog S."/>
            <person name="Gorbushina A."/>
            <person name="Walker B."/>
            <person name="Young S.K."/>
            <person name="Zeng Q."/>
            <person name="Gargeya S."/>
            <person name="Fitzgerald M."/>
            <person name="Haas B."/>
            <person name="Abouelleil A."/>
            <person name="Allen A.W."/>
            <person name="Alvarado L."/>
            <person name="Arachchi H.M."/>
            <person name="Berlin A.M."/>
            <person name="Chapman S.B."/>
            <person name="Gainer-Dewar J."/>
            <person name="Goldberg J."/>
            <person name="Griggs A."/>
            <person name="Gujja S."/>
            <person name="Hansen M."/>
            <person name="Howarth C."/>
            <person name="Imamovic A."/>
            <person name="Ireland A."/>
            <person name="Larimer J."/>
            <person name="McCowan C."/>
            <person name="Murphy C."/>
            <person name="Pearson M."/>
            <person name="Poon T.W."/>
            <person name="Priest M."/>
            <person name="Roberts A."/>
            <person name="Saif S."/>
            <person name="Shea T."/>
            <person name="Sisk P."/>
            <person name="Sykes S."/>
            <person name="Wortman J."/>
            <person name="Nusbaum C."/>
            <person name="Birren B."/>
        </authorList>
    </citation>
    <scope>NUCLEOTIDE SEQUENCE [LARGE SCALE GENOMIC DNA]</scope>
    <source>
        <strain evidence="3 4">CBS 119918</strain>
    </source>
</reference>
<evidence type="ECO:0000313" key="4">
    <source>
        <dbReference type="Proteomes" id="UP000027920"/>
    </source>
</evidence>